<dbReference type="Gene3D" id="3.40.50.300">
    <property type="entry name" value="P-loop containing nucleotide triphosphate hydrolases"/>
    <property type="match status" value="1"/>
</dbReference>
<keyword evidence="2" id="KW-0540">Nuclease</keyword>
<protein>
    <submittedName>
        <fullName evidence="2">Endonuclease</fullName>
    </submittedName>
</protein>
<keyword evidence="2" id="KW-0255">Endonuclease</keyword>
<organism evidence="2 3">
    <name type="scientific">Faucicola osloensis</name>
    <name type="common">Moraxella osloensis</name>
    <dbReference type="NCBI Taxonomy" id="34062"/>
    <lineage>
        <taxon>Bacteria</taxon>
        <taxon>Pseudomonadati</taxon>
        <taxon>Pseudomonadota</taxon>
        <taxon>Gammaproteobacteria</taxon>
        <taxon>Moraxellales</taxon>
        <taxon>Moraxellaceae</taxon>
        <taxon>Faucicola</taxon>
    </lineage>
</organism>
<proteinExistence type="predicted"/>
<dbReference type="Proteomes" id="UP000229340">
    <property type="component" value="Chromosome"/>
</dbReference>
<evidence type="ECO:0000313" key="2">
    <source>
        <dbReference type="EMBL" id="ATR79516.1"/>
    </source>
</evidence>
<dbReference type="InterPro" id="IPR027417">
    <property type="entry name" value="P-loop_NTPase"/>
</dbReference>
<keyword evidence="2" id="KW-0378">Hydrolase</keyword>
<dbReference type="STRING" id="34062.AXE82_03350"/>
<gene>
    <name evidence="2" type="ORF">NP7_07165</name>
</gene>
<dbReference type="AlphaFoldDB" id="A0A2D2LWZ8"/>
<accession>A0A2D2LWZ8</accession>
<reference evidence="3" key="1">
    <citation type="submission" date="2017-11" db="EMBL/GenBank/DDBJ databases">
        <title>Complete genome sequence of Moraxella osloensis NP7 isolated from human skin.</title>
        <authorList>
            <person name="Lee K."/>
            <person name="Lim J.Y."/>
            <person name="Hwang I."/>
        </authorList>
    </citation>
    <scope>NUCLEOTIDE SEQUENCE [LARGE SCALE GENOMIC DNA]</scope>
    <source>
        <strain evidence="3">NP7</strain>
    </source>
</reference>
<evidence type="ECO:0000313" key="3">
    <source>
        <dbReference type="Proteomes" id="UP000229340"/>
    </source>
</evidence>
<dbReference type="GO" id="GO:0004519">
    <property type="term" value="F:endonuclease activity"/>
    <property type="evidence" value="ECO:0007669"/>
    <property type="project" value="UniProtKB-KW"/>
</dbReference>
<sequence>MRELAKNIIYTGVAGTGKTYQLQQIAKCYTELLPVANADDLLKALLEPLSWREVICLVFLDERKKGKSLLKVAEITNNLFFVTKLKINQREKAIANTAWSTLQQFSPADSKNVLVKNKSSQSYFDKDDSSNWFLLADSLPLLADLQNKLDDYQAAIHSQFQPNYLQPNYLQPKLERFSFVSFHQAYGYEEFVEGIRPHIADNGQMSYRIEAGAFLRLCQQAKHDPSHRYAMLIDEINRANVARVFGELMSLIEPTKRAGQTDSLSVNLAYSRQPFSVPSNVDIYASMNSQDHSLSPLDMAFRRRFEFIECQPQPQLLGKVMVNGMEVDLAKLLTALNERISQNLAKDSQLGHSFLWGIDSLHALSAAFSHSIIPQVAQACQQHGQILQAIFGQTLIRLVDNKKATGFMAQQAGFDIHTPALDDPNNYLAIYQSAQ</sequence>
<name>A0A2D2LWZ8_FAUOS</name>
<dbReference type="InterPro" id="IPR011704">
    <property type="entry name" value="ATPase_dyneun-rel_AAA"/>
</dbReference>
<dbReference type="PANTHER" id="PTHR37291:SF1">
    <property type="entry name" value="TYPE IV METHYL-DIRECTED RESTRICTION ENZYME ECOKMCRB SUBUNIT"/>
    <property type="match status" value="1"/>
</dbReference>
<dbReference type="InterPro" id="IPR052934">
    <property type="entry name" value="Methyl-DNA_Rec/Restrict_Enz"/>
</dbReference>
<dbReference type="Pfam" id="PF07728">
    <property type="entry name" value="AAA_5"/>
    <property type="match status" value="1"/>
</dbReference>
<dbReference type="REBASE" id="225490">
    <property type="entry name" value="MosNP7McrBCP"/>
</dbReference>
<dbReference type="EMBL" id="CP024443">
    <property type="protein sequence ID" value="ATR79516.1"/>
    <property type="molecule type" value="Genomic_DNA"/>
</dbReference>
<evidence type="ECO:0000259" key="1">
    <source>
        <dbReference type="Pfam" id="PF07728"/>
    </source>
</evidence>
<dbReference type="PANTHER" id="PTHR37291">
    <property type="entry name" value="5-METHYLCYTOSINE-SPECIFIC RESTRICTION ENZYME B"/>
    <property type="match status" value="1"/>
</dbReference>
<feature type="domain" description="ATPase dynein-related AAA" evidence="1">
    <location>
        <begin position="178"/>
        <end position="305"/>
    </location>
</feature>
<dbReference type="GO" id="GO:0005524">
    <property type="term" value="F:ATP binding"/>
    <property type="evidence" value="ECO:0007669"/>
    <property type="project" value="InterPro"/>
</dbReference>
<dbReference type="SUPFAM" id="SSF52540">
    <property type="entry name" value="P-loop containing nucleoside triphosphate hydrolases"/>
    <property type="match status" value="1"/>
</dbReference>
<dbReference type="GO" id="GO:0016887">
    <property type="term" value="F:ATP hydrolysis activity"/>
    <property type="evidence" value="ECO:0007669"/>
    <property type="project" value="InterPro"/>
</dbReference>